<evidence type="ECO:0000313" key="2">
    <source>
        <dbReference type="EMBL" id="SCB41590.1"/>
    </source>
</evidence>
<reference evidence="3" key="1">
    <citation type="submission" date="2016-08" db="EMBL/GenBank/DDBJ databases">
        <authorList>
            <person name="Varghese N."/>
            <person name="Submissions Spin"/>
        </authorList>
    </citation>
    <scope>NUCLEOTIDE SEQUENCE [LARGE SCALE GENOMIC DNA]</scope>
    <source>
        <strain evidence="3">HAMBI 2975</strain>
    </source>
</reference>
<organism evidence="2 3">
    <name type="scientific">Rhizobium multihospitium</name>
    <dbReference type="NCBI Taxonomy" id="410764"/>
    <lineage>
        <taxon>Bacteria</taxon>
        <taxon>Pseudomonadati</taxon>
        <taxon>Pseudomonadota</taxon>
        <taxon>Alphaproteobacteria</taxon>
        <taxon>Hyphomicrobiales</taxon>
        <taxon>Rhizobiaceae</taxon>
        <taxon>Rhizobium/Agrobacterium group</taxon>
        <taxon>Rhizobium</taxon>
    </lineage>
</organism>
<dbReference type="Pfam" id="PF02643">
    <property type="entry name" value="DUF192"/>
    <property type="match status" value="1"/>
</dbReference>
<dbReference type="PANTHER" id="PTHR37953:SF1">
    <property type="entry name" value="UPF0127 PROTEIN MJ1496"/>
    <property type="match status" value="1"/>
</dbReference>
<dbReference type="Gene3D" id="2.60.120.1140">
    <property type="entry name" value="Protein of unknown function DUF192"/>
    <property type="match status" value="1"/>
</dbReference>
<protein>
    <recommendedName>
        <fullName evidence="4">DUF192 domain-containing protein</fullName>
    </recommendedName>
</protein>
<feature type="chain" id="PRO_5008685661" description="DUF192 domain-containing protein" evidence="1">
    <location>
        <begin position="49"/>
        <end position="189"/>
    </location>
</feature>
<gene>
    <name evidence="2" type="ORF">GA0061103_5875</name>
</gene>
<feature type="signal peptide" evidence="1">
    <location>
        <begin position="1"/>
        <end position="48"/>
    </location>
</feature>
<dbReference type="EMBL" id="FMAG01000006">
    <property type="protein sequence ID" value="SCB41590.1"/>
    <property type="molecule type" value="Genomic_DNA"/>
</dbReference>
<dbReference type="Proteomes" id="UP000199101">
    <property type="component" value="Unassembled WGS sequence"/>
</dbReference>
<dbReference type="STRING" id="410764.GA0061103_5875"/>
<evidence type="ECO:0000256" key="1">
    <source>
        <dbReference type="SAM" id="SignalP"/>
    </source>
</evidence>
<dbReference type="AlphaFoldDB" id="A0A1C3WNP7"/>
<name>A0A1C3WNP7_9HYPH</name>
<keyword evidence="3" id="KW-1185">Reference proteome</keyword>
<evidence type="ECO:0000313" key="3">
    <source>
        <dbReference type="Proteomes" id="UP000199101"/>
    </source>
</evidence>
<sequence>MTTIATYLNMVLVMVEYIKPFKNKYLCAIKSAILALFLVGAIAPSSFAAQTAGQQSMAFDSEPLSIASSKGQTHKFTVELALTPAQLEFGLMYRDKMPADHGMLFDFGTTRPVMMWMKNTELPLDMLFLDQKGVVTHIQENAVPYSEAIISSGGPVAYVIELNGGIVRKLGLAVGDTVTSATISAKLGK</sequence>
<dbReference type="InterPro" id="IPR038695">
    <property type="entry name" value="Saro_0823-like_sf"/>
</dbReference>
<dbReference type="InterPro" id="IPR003795">
    <property type="entry name" value="DUF192"/>
</dbReference>
<evidence type="ECO:0008006" key="4">
    <source>
        <dbReference type="Google" id="ProtNLM"/>
    </source>
</evidence>
<dbReference type="PANTHER" id="PTHR37953">
    <property type="entry name" value="UPF0127 PROTEIN MJ1496"/>
    <property type="match status" value="1"/>
</dbReference>
<proteinExistence type="predicted"/>
<accession>A0A1C3WNP7</accession>
<keyword evidence="1" id="KW-0732">Signal</keyword>